<evidence type="ECO:0000313" key="4">
    <source>
        <dbReference type="Proteomes" id="UP000248857"/>
    </source>
</evidence>
<dbReference type="PANTHER" id="PTHR46361:SF3">
    <property type="entry name" value="ELECTRON CARRIER_ PROTEIN DISULFIDE OXIDOREDUCTASE"/>
    <property type="match status" value="1"/>
</dbReference>
<evidence type="ECO:0000256" key="1">
    <source>
        <dbReference type="SAM" id="SignalP"/>
    </source>
</evidence>
<keyword evidence="4" id="KW-1185">Reference proteome</keyword>
<sequence>MKRRLSLILLPSLFLMGCTVPVLENQLQQPASSQIVSNIKEGKPFSYEDYATVLTAHVDDEGLVDYEALQQDREALDRFNATLAAVPADIYGGWSEPEKLAFLMNAYNSFTLQAIIDQEPLKGSIRNITGVWDITKYDIAGEKKTLDNIEHDTIRKEFDEPRIHAALVCAAMSCPILRNEPYTSEEVEAQLEDQTNIWIARPDTGFKIDREQKQVFLSKIFDWYGDDWKASYAVEGKFSGSDKERAVLNFVSNYVSPEDKAYLEQGDYEVKYLDYDWGLNKQ</sequence>
<dbReference type="AlphaFoldDB" id="A0A2W1JBK2"/>
<keyword evidence="1" id="KW-0732">Signal</keyword>
<dbReference type="InterPro" id="IPR006869">
    <property type="entry name" value="DUF547"/>
</dbReference>
<proteinExistence type="predicted"/>
<organism evidence="3 4">
    <name type="scientific">Acaryochloris thomasi RCC1774</name>
    <dbReference type="NCBI Taxonomy" id="1764569"/>
    <lineage>
        <taxon>Bacteria</taxon>
        <taxon>Bacillati</taxon>
        <taxon>Cyanobacteriota</taxon>
        <taxon>Cyanophyceae</taxon>
        <taxon>Acaryochloridales</taxon>
        <taxon>Acaryochloridaceae</taxon>
        <taxon>Acaryochloris</taxon>
        <taxon>Acaryochloris thomasi</taxon>
    </lineage>
</organism>
<feature type="signal peptide" evidence="1">
    <location>
        <begin position="1"/>
        <end position="24"/>
    </location>
</feature>
<dbReference type="EMBL" id="PQWO01000018">
    <property type="protein sequence ID" value="PZD71318.1"/>
    <property type="molecule type" value="Genomic_DNA"/>
</dbReference>
<dbReference type="PROSITE" id="PS51257">
    <property type="entry name" value="PROKAR_LIPOPROTEIN"/>
    <property type="match status" value="1"/>
</dbReference>
<feature type="domain" description="DUF547" evidence="2">
    <location>
        <begin position="93"/>
        <end position="197"/>
    </location>
</feature>
<dbReference type="RefSeq" id="WP_110988107.1">
    <property type="nucleotide sequence ID" value="NZ_CAWNWM010000018.1"/>
</dbReference>
<name>A0A2W1JBK2_9CYAN</name>
<evidence type="ECO:0000313" key="3">
    <source>
        <dbReference type="EMBL" id="PZD71318.1"/>
    </source>
</evidence>
<evidence type="ECO:0000259" key="2">
    <source>
        <dbReference type="Pfam" id="PF04784"/>
    </source>
</evidence>
<comment type="caution">
    <text evidence="3">The sequence shown here is derived from an EMBL/GenBank/DDBJ whole genome shotgun (WGS) entry which is preliminary data.</text>
</comment>
<dbReference type="Proteomes" id="UP000248857">
    <property type="component" value="Unassembled WGS sequence"/>
</dbReference>
<protein>
    <recommendedName>
        <fullName evidence="2">DUF547 domain-containing protein</fullName>
    </recommendedName>
</protein>
<dbReference type="OrthoDB" id="526867at2"/>
<reference evidence="3 4" key="1">
    <citation type="journal article" date="2018" name="Sci. Rep.">
        <title>A novel species of the marine cyanobacterium Acaryochloris with a unique pigment content and lifestyle.</title>
        <authorList>
            <person name="Partensky F."/>
            <person name="Six C."/>
            <person name="Ratin M."/>
            <person name="Garczarek L."/>
            <person name="Vaulot D."/>
            <person name="Probert I."/>
            <person name="Calteau A."/>
            <person name="Gourvil P."/>
            <person name="Marie D."/>
            <person name="Grebert T."/>
            <person name="Bouchier C."/>
            <person name="Le Panse S."/>
            <person name="Gachenot M."/>
            <person name="Rodriguez F."/>
            <person name="Garrido J.L."/>
        </authorList>
    </citation>
    <scope>NUCLEOTIDE SEQUENCE [LARGE SCALE GENOMIC DNA]</scope>
    <source>
        <strain evidence="3 4">RCC1774</strain>
    </source>
</reference>
<gene>
    <name evidence="3" type="ORF">C1752_06597</name>
</gene>
<dbReference type="PANTHER" id="PTHR46361">
    <property type="entry name" value="ELECTRON CARRIER/ PROTEIN DISULFIDE OXIDOREDUCTASE"/>
    <property type="match status" value="1"/>
</dbReference>
<feature type="chain" id="PRO_5016064827" description="DUF547 domain-containing protein" evidence="1">
    <location>
        <begin position="25"/>
        <end position="282"/>
    </location>
</feature>
<accession>A0A2W1JBK2</accession>
<dbReference type="Pfam" id="PF04784">
    <property type="entry name" value="DUF547"/>
    <property type="match status" value="1"/>
</dbReference>